<dbReference type="EMBL" id="CP014699">
    <property type="protein sequence ID" value="AND79482.1"/>
    <property type="molecule type" value="Genomic_DNA"/>
</dbReference>
<name>A0A172Q7T5_9STRE</name>
<keyword evidence="1" id="KW-1133">Transmembrane helix</keyword>
<protein>
    <recommendedName>
        <fullName evidence="4">DUF1433 domain-containing protein</fullName>
    </recommendedName>
</protein>
<dbReference type="KEGG" id="spat:A0O21_05290"/>
<dbReference type="AlphaFoldDB" id="A0A172Q7T5"/>
<dbReference type="STRING" id="1811193.A0O21_05290"/>
<keyword evidence="3" id="KW-1185">Reference proteome</keyword>
<proteinExistence type="predicted"/>
<evidence type="ECO:0000313" key="2">
    <source>
        <dbReference type="EMBL" id="AND79482.1"/>
    </source>
</evidence>
<dbReference type="Proteomes" id="UP000077317">
    <property type="component" value="Chromosome"/>
</dbReference>
<evidence type="ECO:0008006" key="4">
    <source>
        <dbReference type="Google" id="ProtNLM"/>
    </source>
</evidence>
<sequence>MKNKRKYFVCLGIVAVCVIGGLILFNSLKSKEEKYRAEQDRVAKYLVNHIELVDDYPIEKIEFIEFKKDNMTGFWWITTTINNKYTISLSERNFGEDVQVSHYSPAEFKIREKSVPNTNDNADNLEIIYKED</sequence>
<keyword evidence="1" id="KW-0812">Transmembrane</keyword>
<dbReference type="RefSeq" id="WP_067062373.1">
    <property type="nucleotide sequence ID" value="NZ_CP014699.1"/>
</dbReference>
<keyword evidence="1" id="KW-0472">Membrane</keyword>
<evidence type="ECO:0000256" key="1">
    <source>
        <dbReference type="SAM" id="Phobius"/>
    </source>
</evidence>
<reference evidence="3" key="2">
    <citation type="submission" date="2016-03" db="EMBL/GenBank/DDBJ databases">
        <title>Streptococcus antelopensis sp. nov., isolated from the feces of the Tibetan antelope (Pantholops hodgsonii) in Hoh Xil National Nature Reserve, Qinghai, China.</title>
        <authorList>
            <person name="Bai X."/>
        </authorList>
    </citation>
    <scope>NUCLEOTIDE SEQUENCE [LARGE SCALE GENOMIC DNA]</scope>
    <source>
        <strain evidence="3">TA 26</strain>
    </source>
</reference>
<gene>
    <name evidence="2" type="ORF">A0O21_05290</name>
</gene>
<organism evidence="2 3">
    <name type="scientific">Streptococcus pantholopis</name>
    <dbReference type="NCBI Taxonomy" id="1811193"/>
    <lineage>
        <taxon>Bacteria</taxon>
        <taxon>Bacillati</taxon>
        <taxon>Bacillota</taxon>
        <taxon>Bacilli</taxon>
        <taxon>Lactobacillales</taxon>
        <taxon>Streptococcaceae</taxon>
        <taxon>Streptococcus</taxon>
    </lineage>
</organism>
<reference evidence="2 3" key="1">
    <citation type="journal article" date="2016" name="Int. J. Syst. Evol. Microbiol.">
        <title>Streptococcuspantholopis sp. nov., isolated from faeces of the Tibetan antelope (Pantholops hodgsonii).</title>
        <authorList>
            <person name="Bai X."/>
            <person name="Xiong Y."/>
            <person name="Lu S."/>
            <person name="Jin D."/>
            <person name="Lai X."/>
            <person name="Yang J."/>
            <person name="Niu L."/>
            <person name="Hu S."/>
            <person name="Meng X."/>
            <person name="Pu J."/>
            <person name="Ye C."/>
            <person name="Xu J."/>
        </authorList>
    </citation>
    <scope>NUCLEOTIDE SEQUENCE [LARGE SCALE GENOMIC DNA]</scope>
    <source>
        <strain evidence="2 3">TA 26</strain>
    </source>
</reference>
<accession>A0A172Q7T5</accession>
<evidence type="ECO:0000313" key="3">
    <source>
        <dbReference type="Proteomes" id="UP000077317"/>
    </source>
</evidence>
<feature type="transmembrane region" description="Helical" evidence="1">
    <location>
        <begin position="7"/>
        <end position="25"/>
    </location>
</feature>